<name>A0A4Z0NZA0_9BACT</name>
<dbReference type="OrthoDB" id="6381507at2"/>
<dbReference type="PANTHER" id="PTHR33886">
    <property type="entry name" value="UNSATURATED RHAMNOGALACTURONAN HYDROLASE (EUROFUNG)"/>
    <property type="match status" value="1"/>
</dbReference>
<dbReference type="PANTHER" id="PTHR33886:SF8">
    <property type="entry name" value="UNSATURATED RHAMNOGALACTURONAN HYDROLASE (EUROFUNG)"/>
    <property type="match status" value="1"/>
</dbReference>
<keyword evidence="3" id="KW-1185">Reference proteome</keyword>
<evidence type="ECO:0000256" key="1">
    <source>
        <dbReference type="ARBA" id="ARBA00022801"/>
    </source>
</evidence>
<dbReference type="SUPFAM" id="SSF48208">
    <property type="entry name" value="Six-hairpin glycosidases"/>
    <property type="match status" value="1"/>
</dbReference>
<dbReference type="EMBL" id="SRLA01000007">
    <property type="protein sequence ID" value="TGE03871.1"/>
    <property type="molecule type" value="Genomic_DNA"/>
</dbReference>
<comment type="caution">
    <text evidence="2">The sequence shown here is derived from an EMBL/GenBank/DDBJ whole genome shotgun (WGS) entry which is preliminary data.</text>
</comment>
<organism evidence="2 3">
    <name type="scientific">Hymenobacter fodinae</name>
    <dbReference type="NCBI Taxonomy" id="2510796"/>
    <lineage>
        <taxon>Bacteria</taxon>
        <taxon>Pseudomonadati</taxon>
        <taxon>Bacteroidota</taxon>
        <taxon>Cytophagia</taxon>
        <taxon>Cytophagales</taxon>
        <taxon>Hymenobacteraceae</taxon>
        <taxon>Hymenobacter</taxon>
    </lineage>
</organism>
<dbReference type="Gene3D" id="1.50.10.10">
    <property type="match status" value="1"/>
</dbReference>
<evidence type="ECO:0000313" key="2">
    <source>
        <dbReference type="EMBL" id="TGE03871.1"/>
    </source>
</evidence>
<dbReference type="InterPro" id="IPR012341">
    <property type="entry name" value="6hp_glycosidase-like_sf"/>
</dbReference>
<reference evidence="2 3" key="1">
    <citation type="submission" date="2019-04" db="EMBL/GenBank/DDBJ databases">
        <authorList>
            <person name="Feng G."/>
            <person name="Zhang J."/>
            <person name="Zhu H."/>
        </authorList>
    </citation>
    <scope>NUCLEOTIDE SEQUENCE [LARGE SCALE GENOMIC DNA]</scope>
    <source>
        <strain evidence="2 3">92R-1</strain>
    </source>
</reference>
<evidence type="ECO:0000313" key="3">
    <source>
        <dbReference type="Proteomes" id="UP000298337"/>
    </source>
</evidence>
<dbReference type="AlphaFoldDB" id="A0A4Z0NZA0"/>
<protein>
    <submittedName>
        <fullName evidence="2">Glycoside hydrolase family 88 protein</fullName>
    </submittedName>
</protein>
<gene>
    <name evidence="2" type="ORF">EU556_24070</name>
</gene>
<dbReference type="Pfam" id="PF07470">
    <property type="entry name" value="Glyco_hydro_88"/>
    <property type="match status" value="1"/>
</dbReference>
<accession>A0A4Z0NZA0</accession>
<dbReference type="InterPro" id="IPR052043">
    <property type="entry name" value="PolySaccharide_Degr_Enz"/>
</dbReference>
<keyword evidence="1 2" id="KW-0378">Hydrolase</keyword>
<proteinExistence type="predicted"/>
<dbReference type="InterPro" id="IPR008928">
    <property type="entry name" value="6-hairpin_glycosidase_sf"/>
</dbReference>
<sequence length="367" mass="41824">MADSFIKWFPDSLGLEQNKAARWGYEQGLMLKAVERVWQRTGERKYLDYIVRTINYSLPADGSSIARFKLEDYNLDNINTGRVLLTLSQQPGLDQQRYRTAAQLLHKQLAGQPTTKEGGYWHKKRYTHQMWLDGLYMAEPFSAEYSQLLNQPAGFDHVALQFAQVEKHLVDPKTGLLYHGYDESREQQWANRTTGQSPNFWGRGMGWYAMALVDVLDYFPKDHPQRRSLVKYLQRLAPVLAKYQDPTTGGWWQVSDQAGRAGNYIETSASCMFVYALQKGVRLGYLDRKYAAVAQKGYRGIVKQFVQPEPDGTLALNGTVSVGGLGGTPYRDGSYEYYLSEPLKKNDFKGVGPFIMASVEMEMAKSR</sequence>
<dbReference type="InterPro" id="IPR010905">
    <property type="entry name" value="Glyco_hydro_88"/>
</dbReference>
<dbReference type="Proteomes" id="UP000298337">
    <property type="component" value="Unassembled WGS sequence"/>
</dbReference>
<dbReference type="GO" id="GO:0016787">
    <property type="term" value="F:hydrolase activity"/>
    <property type="evidence" value="ECO:0007669"/>
    <property type="project" value="UniProtKB-KW"/>
</dbReference>
<dbReference type="GO" id="GO:0005975">
    <property type="term" value="P:carbohydrate metabolic process"/>
    <property type="evidence" value="ECO:0007669"/>
    <property type="project" value="InterPro"/>
</dbReference>